<accession>A0A8J2JUX8</accession>
<reference evidence="1" key="1">
    <citation type="submission" date="2021-06" db="EMBL/GenBank/DDBJ databases">
        <authorList>
            <person name="Hodson N. C."/>
            <person name="Mongue J. A."/>
            <person name="Jaron S. K."/>
        </authorList>
    </citation>
    <scope>NUCLEOTIDE SEQUENCE</scope>
</reference>
<dbReference type="Proteomes" id="UP000708208">
    <property type="component" value="Unassembled WGS sequence"/>
</dbReference>
<evidence type="ECO:0000313" key="2">
    <source>
        <dbReference type="Proteomes" id="UP000708208"/>
    </source>
</evidence>
<dbReference type="GO" id="GO:0005615">
    <property type="term" value="C:extracellular space"/>
    <property type="evidence" value="ECO:0007669"/>
    <property type="project" value="TreeGrafter"/>
</dbReference>
<dbReference type="PANTHER" id="PTHR10974">
    <property type="entry name" value="FI08016P-RELATED"/>
    <property type="match status" value="1"/>
</dbReference>
<dbReference type="EMBL" id="CAJVCH010115576">
    <property type="protein sequence ID" value="CAG7724941.1"/>
    <property type="molecule type" value="Genomic_DNA"/>
</dbReference>
<dbReference type="Pfam" id="PF02995">
    <property type="entry name" value="DUF229"/>
    <property type="match status" value="1"/>
</dbReference>
<gene>
    <name evidence="1" type="ORF">AFUS01_LOCUS13931</name>
</gene>
<comment type="caution">
    <text evidence="1">The sequence shown here is derived from an EMBL/GenBank/DDBJ whole genome shotgun (WGS) entry which is preliminary data.</text>
</comment>
<proteinExistence type="predicted"/>
<dbReference type="InterPro" id="IPR004245">
    <property type="entry name" value="DUF229"/>
</dbReference>
<sequence length="455" mass="52738">MPRYSFNPKMYFWRRRISRLRKDLVQLKPRQKFIGVVLAIITFVLIRNFWLTENVPRLQRVRHRFLVNQPGCKIPNFGVSPTSEYLNSPECPYQGCDAYTKIVTVYNRTRTITVRRTKSADGCFEETQCCAVAYSMSTKNNDPIRYPERSCYQIKPWQEIKPSIYTEVLEVTCHDLCDNRKIVNFHPLLPLVPKVENKIRAWTRSEYRRAFIRVIVLSIDNLNQDEAQLHSQSVLKREKSKRVLTTGDFIAQPTDYFIPAAFINDNMQRQDQVDPQFYNSFASTSPTDFILDFTQKFIRKFTNFPFLSVSRINPTKETMVQLDSKLLQFFLKVSQVQNAVIIFFSNVDSATKVPPSRPFLYTYVPKWIPEGQKRNLFVNSQRLVTPFDVHQTLHEVLIKSCIATGSTMKECLFLSQSDTSQNNGLSVLGPSNKSRNCQDAQIPATLCPCLSSIQN</sequence>
<organism evidence="1 2">
    <name type="scientific">Allacma fusca</name>
    <dbReference type="NCBI Taxonomy" id="39272"/>
    <lineage>
        <taxon>Eukaryota</taxon>
        <taxon>Metazoa</taxon>
        <taxon>Ecdysozoa</taxon>
        <taxon>Arthropoda</taxon>
        <taxon>Hexapoda</taxon>
        <taxon>Collembola</taxon>
        <taxon>Symphypleona</taxon>
        <taxon>Sminthuridae</taxon>
        <taxon>Allacma</taxon>
    </lineage>
</organism>
<name>A0A8J2JUX8_9HEXA</name>
<dbReference type="AlphaFoldDB" id="A0A8J2JUX8"/>
<protein>
    <submittedName>
        <fullName evidence="1">Uncharacterized protein</fullName>
    </submittedName>
</protein>
<keyword evidence="2" id="KW-1185">Reference proteome</keyword>
<evidence type="ECO:0000313" key="1">
    <source>
        <dbReference type="EMBL" id="CAG7724941.1"/>
    </source>
</evidence>
<dbReference type="PANTHER" id="PTHR10974:SF1">
    <property type="entry name" value="FI08016P-RELATED"/>
    <property type="match status" value="1"/>
</dbReference>
<dbReference type="OrthoDB" id="413313at2759"/>